<dbReference type="GO" id="GO:0003700">
    <property type="term" value="F:DNA-binding transcription factor activity"/>
    <property type="evidence" value="ECO:0007669"/>
    <property type="project" value="InterPro"/>
</dbReference>
<gene>
    <name evidence="5" type="ORF">GSM42_01935</name>
</gene>
<proteinExistence type="predicted"/>
<accession>A0A6I4VWZ2</accession>
<evidence type="ECO:0000256" key="3">
    <source>
        <dbReference type="ARBA" id="ARBA00023163"/>
    </source>
</evidence>
<name>A0A6I4VWZ2_9BACL</name>
<feature type="domain" description="HTH marR-type" evidence="4">
    <location>
        <begin position="16"/>
        <end position="144"/>
    </location>
</feature>
<dbReference type="InterPro" id="IPR036390">
    <property type="entry name" value="WH_DNA-bd_sf"/>
</dbReference>
<dbReference type="PROSITE" id="PS50995">
    <property type="entry name" value="HTH_MARR_2"/>
    <property type="match status" value="1"/>
</dbReference>
<dbReference type="AlphaFoldDB" id="A0A6I4VWZ2"/>
<dbReference type="RefSeq" id="WP_160799545.1">
    <property type="nucleotide sequence ID" value="NZ_WUUL01000001.1"/>
</dbReference>
<keyword evidence="1" id="KW-0805">Transcription regulation</keyword>
<dbReference type="SMART" id="SM00347">
    <property type="entry name" value="HTH_MARR"/>
    <property type="match status" value="1"/>
</dbReference>
<dbReference type="EMBL" id="WUUL01000001">
    <property type="protein sequence ID" value="MXQ52532.1"/>
    <property type="molecule type" value="Genomic_DNA"/>
</dbReference>
<keyword evidence="6" id="KW-1185">Reference proteome</keyword>
<evidence type="ECO:0000259" key="4">
    <source>
        <dbReference type="PROSITE" id="PS50995"/>
    </source>
</evidence>
<dbReference type="InterPro" id="IPR036388">
    <property type="entry name" value="WH-like_DNA-bd_sf"/>
</dbReference>
<dbReference type="PANTHER" id="PTHR42756">
    <property type="entry name" value="TRANSCRIPTIONAL REGULATOR, MARR"/>
    <property type="match status" value="1"/>
</dbReference>
<evidence type="ECO:0000313" key="6">
    <source>
        <dbReference type="Proteomes" id="UP000430692"/>
    </source>
</evidence>
<dbReference type="Pfam" id="PF12802">
    <property type="entry name" value="MarR_2"/>
    <property type="match status" value="1"/>
</dbReference>
<evidence type="ECO:0000313" key="5">
    <source>
        <dbReference type="EMBL" id="MXQ52532.1"/>
    </source>
</evidence>
<dbReference type="Proteomes" id="UP000430692">
    <property type="component" value="Unassembled WGS sequence"/>
</dbReference>
<dbReference type="SUPFAM" id="SSF46785">
    <property type="entry name" value="Winged helix' DNA-binding domain"/>
    <property type="match status" value="1"/>
</dbReference>
<comment type="caution">
    <text evidence="5">The sequence shown here is derived from an EMBL/GenBank/DDBJ whole genome shotgun (WGS) entry which is preliminary data.</text>
</comment>
<dbReference type="InterPro" id="IPR000835">
    <property type="entry name" value="HTH_MarR-typ"/>
</dbReference>
<dbReference type="PRINTS" id="PR00598">
    <property type="entry name" value="HTHMARR"/>
</dbReference>
<keyword evidence="3" id="KW-0804">Transcription</keyword>
<dbReference type="Gene3D" id="1.10.10.10">
    <property type="entry name" value="Winged helix-like DNA-binding domain superfamily/Winged helix DNA-binding domain"/>
    <property type="match status" value="1"/>
</dbReference>
<dbReference type="PANTHER" id="PTHR42756:SF1">
    <property type="entry name" value="TRANSCRIPTIONAL REPRESSOR OF EMRAB OPERON"/>
    <property type="match status" value="1"/>
</dbReference>
<organism evidence="5 6">
    <name type="scientific">Shimazuella alba</name>
    <dbReference type="NCBI Taxonomy" id="2690964"/>
    <lineage>
        <taxon>Bacteria</taxon>
        <taxon>Bacillati</taxon>
        <taxon>Bacillota</taxon>
        <taxon>Bacilli</taxon>
        <taxon>Bacillales</taxon>
        <taxon>Thermoactinomycetaceae</taxon>
        <taxon>Shimazuella</taxon>
    </lineage>
</organism>
<evidence type="ECO:0000256" key="2">
    <source>
        <dbReference type="ARBA" id="ARBA00023125"/>
    </source>
</evidence>
<protein>
    <submittedName>
        <fullName evidence="5">MarR family transcriptional regulator</fullName>
    </submittedName>
</protein>
<sequence>MEQKKVDRTKSGSQKLGQLILLLGRLEKHPHTFGEAGPLTPSEIHTIDAIGMERGVLMSELANRLRVTKGAVTQIIVRLEDKNLVERTPNPTDSRSVIVSLTEKGKSAFRAHEEVHLHFYRELSSQLDEQEIEIFEKCIEKLCIHLQK</sequence>
<evidence type="ECO:0000256" key="1">
    <source>
        <dbReference type="ARBA" id="ARBA00023015"/>
    </source>
</evidence>
<reference evidence="5 6" key="1">
    <citation type="submission" date="2019-12" db="EMBL/GenBank/DDBJ databases">
        <title>Whole-genome analyses of novel actinobacteria.</title>
        <authorList>
            <person name="Sahin N."/>
            <person name="Saygin H."/>
        </authorList>
    </citation>
    <scope>NUCLEOTIDE SEQUENCE [LARGE SCALE GENOMIC DNA]</scope>
    <source>
        <strain evidence="5 6">KC615</strain>
    </source>
</reference>
<keyword evidence="2" id="KW-0238">DNA-binding</keyword>
<dbReference type="GO" id="GO:0003677">
    <property type="term" value="F:DNA binding"/>
    <property type="evidence" value="ECO:0007669"/>
    <property type="project" value="UniProtKB-KW"/>
</dbReference>